<dbReference type="Pfam" id="PF10354">
    <property type="entry name" value="BMT5-like"/>
    <property type="match status" value="1"/>
</dbReference>
<feature type="compositionally biased region" description="Low complexity" evidence="1">
    <location>
        <begin position="25"/>
        <end position="40"/>
    </location>
</feature>
<feature type="region of interest" description="Disordered" evidence="1">
    <location>
        <begin position="1"/>
        <end position="78"/>
    </location>
</feature>
<feature type="compositionally biased region" description="Basic and acidic residues" evidence="1">
    <location>
        <begin position="293"/>
        <end position="302"/>
    </location>
</feature>
<dbReference type="PANTHER" id="PTHR11538">
    <property type="entry name" value="PHENYLALANYL-TRNA SYNTHETASE"/>
    <property type="match status" value="1"/>
</dbReference>
<protein>
    <recommendedName>
        <fullName evidence="2">25S rRNA (uridine-N(3))-methyltransferase BMT5-like domain-containing protein</fullName>
    </recommendedName>
</protein>
<sequence>MGKALKMARAALGVGKKGHLPVVPKQKQSQKSRQQQQKGKPVQKAPQKEKPVQKKGREEREKEQDTSQTVDLQALSAPTITGTKLDKTVMEIDSPQSTHPILNPLPIDPTSNVLLFGEGDLSFSLSLHTTHSYTHLTTTTYDPHPVLLKKYPQYSYTITALLSPNPTNPTHHTVLHSIDATSPPKSITKQSGSWDAIIFLFPHTGGLTKDRDRQIRANQELLLGFFKIARGLIEPKKGCVVMGTFTGEPYQSWDIRGLARREGFRVRRSGAFPWDAFPGYHHARTLGNIRSGGVKDRRKEKGAAGGEINGGDGAVGVERKGWKGEDRPARLWIFEVDDGKLLNVPKKKRKRNVPAEFDTDSESEGEVKSQAKKGAGKGGKKVGADAEDKIVAESKQWFKTQVEEGKSSKSKRTKHGDNDDSSGWKDGDVESQEARFRAEDDL</sequence>
<feature type="compositionally biased region" description="Basic and acidic residues" evidence="1">
    <location>
        <begin position="415"/>
        <end position="442"/>
    </location>
</feature>
<accession>A0A3N4LZ60</accession>
<dbReference type="InterPro" id="IPR019446">
    <property type="entry name" value="BMT5-like"/>
</dbReference>
<feature type="compositionally biased region" description="Basic and acidic residues" evidence="1">
    <location>
        <begin position="46"/>
        <end position="65"/>
    </location>
</feature>
<dbReference type="OrthoDB" id="273345at2759"/>
<proteinExistence type="predicted"/>
<gene>
    <name evidence="3" type="ORF">L211DRAFT_835209</name>
</gene>
<organism evidence="3 4">
    <name type="scientific">Terfezia boudieri ATCC MYA-4762</name>
    <dbReference type="NCBI Taxonomy" id="1051890"/>
    <lineage>
        <taxon>Eukaryota</taxon>
        <taxon>Fungi</taxon>
        <taxon>Dikarya</taxon>
        <taxon>Ascomycota</taxon>
        <taxon>Pezizomycotina</taxon>
        <taxon>Pezizomycetes</taxon>
        <taxon>Pezizales</taxon>
        <taxon>Pezizaceae</taxon>
        <taxon>Terfezia</taxon>
    </lineage>
</organism>
<feature type="compositionally biased region" description="Basic and acidic residues" evidence="1">
    <location>
        <begin position="382"/>
        <end position="392"/>
    </location>
</feature>
<dbReference type="InParanoid" id="A0A3N4LZ60"/>
<dbReference type="AlphaFoldDB" id="A0A3N4LZ60"/>
<dbReference type="GO" id="GO:0070042">
    <property type="term" value="F:rRNA (uridine-N3-)-methyltransferase activity"/>
    <property type="evidence" value="ECO:0007669"/>
    <property type="project" value="InterPro"/>
</dbReference>
<feature type="compositionally biased region" description="Polar residues" evidence="1">
    <location>
        <begin position="66"/>
        <end position="78"/>
    </location>
</feature>
<evidence type="ECO:0000259" key="2">
    <source>
        <dbReference type="Pfam" id="PF10354"/>
    </source>
</evidence>
<dbReference type="STRING" id="1051890.A0A3N4LZ60"/>
<feature type="compositionally biased region" description="Basic residues" evidence="1">
    <location>
        <begin position="370"/>
        <end position="380"/>
    </location>
</feature>
<keyword evidence="4" id="KW-1185">Reference proteome</keyword>
<dbReference type="GO" id="GO:0005737">
    <property type="term" value="C:cytoplasm"/>
    <property type="evidence" value="ECO:0007669"/>
    <property type="project" value="TreeGrafter"/>
</dbReference>
<dbReference type="Proteomes" id="UP000267821">
    <property type="component" value="Unassembled WGS sequence"/>
</dbReference>
<reference evidence="3 4" key="1">
    <citation type="journal article" date="2018" name="Nat. Ecol. Evol.">
        <title>Pezizomycetes genomes reveal the molecular basis of ectomycorrhizal truffle lifestyle.</title>
        <authorList>
            <person name="Murat C."/>
            <person name="Payen T."/>
            <person name="Noel B."/>
            <person name="Kuo A."/>
            <person name="Morin E."/>
            <person name="Chen J."/>
            <person name="Kohler A."/>
            <person name="Krizsan K."/>
            <person name="Balestrini R."/>
            <person name="Da Silva C."/>
            <person name="Montanini B."/>
            <person name="Hainaut M."/>
            <person name="Levati E."/>
            <person name="Barry K.W."/>
            <person name="Belfiori B."/>
            <person name="Cichocki N."/>
            <person name="Clum A."/>
            <person name="Dockter R.B."/>
            <person name="Fauchery L."/>
            <person name="Guy J."/>
            <person name="Iotti M."/>
            <person name="Le Tacon F."/>
            <person name="Lindquist E.A."/>
            <person name="Lipzen A."/>
            <person name="Malagnac F."/>
            <person name="Mello A."/>
            <person name="Molinier V."/>
            <person name="Miyauchi S."/>
            <person name="Poulain J."/>
            <person name="Riccioni C."/>
            <person name="Rubini A."/>
            <person name="Sitrit Y."/>
            <person name="Splivallo R."/>
            <person name="Traeger S."/>
            <person name="Wang M."/>
            <person name="Zifcakova L."/>
            <person name="Wipf D."/>
            <person name="Zambonelli A."/>
            <person name="Paolocci F."/>
            <person name="Nowrousian M."/>
            <person name="Ottonello S."/>
            <person name="Baldrian P."/>
            <person name="Spatafora J.W."/>
            <person name="Henrissat B."/>
            <person name="Nagy L.G."/>
            <person name="Aury J.M."/>
            <person name="Wincker P."/>
            <person name="Grigoriev I.V."/>
            <person name="Bonfante P."/>
            <person name="Martin F.M."/>
        </authorList>
    </citation>
    <scope>NUCLEOTIDE SEQUENCE [LARGE SCALE GENOMIC DNA]</scope>
    <source>
        <strain evidence="3 4">ATCC MYA-4762</strain>
    </source>
</reference>
<feature type="region of interest" description="Disordered" evidence="1">
    <location>
        <begin position="293"/>
        <end position="313"/>
    </location>
</feature>
<dbReference type="EMBL" id="ML121533">
    <property type="protein sequence ID" value="RPB26869.1"/>
    <property type="molecule type" value="Genomic_DNA"/>
</dbReference>
<evidence type="ECO:0000256" key="1">
    <source>
        <dbReference type="SAM" id="MobiDB-lite"/>
    </source>
</evidence>
<name>A0A3N4LZ60_9PEZI</name>
<evidence type="ECO:0000313" key="4">
    <source>
        <dbReference type="Proteomes" id="UP000267821"/>
    </source>
</evidence>
<feature type="domain" description="25S rRNA (uridine-N(3))-methyltransferase BMT5-like" evidence="2">
    <location>
        <begin position="114"/>
        <end position="284"/>
    </location>
</feature>
<feature type="region of interest" description="Disordered" evidence="1">
    <location>
        <begin position="348"/>
        <end position="442"/>
    </location>
</feature>
<dbReference type="PANTHER" id="PTHR11538:SF26">
    <property type="entry name" value="FERREDOXIN-FOLD ANTICODON-BINDING DOMAIN-CONTAINING PROTEIN 1"/>
    <property type="match status" value="1"/>
</dbReference>
<evidence type="ECO:0000313" key="3">
    <source>
        <dbReference type="EMBL" id="RPB26869.1"/>
    </source>
</evidence>
<feature type="compositionally biased region" description="Gly residues" evidence="1">
    <location>
        <begin position="303"/>
        <end position="313"/>
    </location>
</feature>
<dbReference type="GO" id="GO:0070475">
    <property type="term" value="P:rRNA base methylation"/>
    <property type="evidence" value="ECO:0007669"/>
    <property type="project" value="InterPro"/>
</dbReference>